<evidence type="ECO:0000256" key="2">
    <source>
        <dbReference type="ARBA" id="ARBA00023125"/>
    </source>
</evidence>
<dbReference type="InterPro" id="IPR000485">
    <property type="entry name" value="AsnC-type_HTH_dom"/>
</dbReference>
<sequence>MVELDTIDRQMIALLRHNAREPIATLAQKLDISRTTARARLKRLLDGGVIEGFTIKGDVNRANLVKAIMLVKIEGTKSESVVRELNRIPEVVDLYSTSGQWDSIAMLETDSLQNFDALLRRIAGLTGVKVTETSLMLTSRRTIR</sequence>
<dbReference type="RefSeq" id="WP_257313498.1">
    <property type="nucleotide sequence ID" value="NZ_JANFDG010000004.1"/>
</dbReference>
<evidence type="ECO:0000256" key="3">
    <source>
        <dbReference type="ARBA" id="ARBA00023163"/>
    </source>
</evidence>
<evidence type="ECO:0000313" key="6">
    <source>
        <dbReference type="Proteomes" id="UP001595377"/>
    </source>
</evidence>
<keyword evidence="3" id="KW-0804">Transcription</keyword>
<dbReference type="Gene3D" id="1.10.10.10">
    <property type="entry name" value="Winged helix-like DNA-binding domain superfamily/Winged helix DNA-binding domain"/>
    <property type="match status" value="1"/>
</dbReference>
<dbReference type="InterPro" id="IPR019887">
    <property type="entry name" value="Tscrpt_reg_AsnC/Lrp_C"/>
</dbReference>
<dbReference type="Proteomes" id="UP001595377">
    <property type="component" value="Unassembled WGS sequence"/>
</dbReference>
<dbReference type="Pfam" id="PF13404">
    <property type="entry name" value="HTH_AsnC-type"/>
    <property type="match status" value="1"/>
</dbReference>
<dbReference type="InterPro" id="IPR036390">
    <property type="entry name" value="WH_DNA-bd_sf"/>
</dbReference>
<dbReference type="SUPFAM" id="SSF46785">
    <property type="entry name" value="Winged helix' DNA-binding domain"/>
    <property type="match status" value="1"/>
</dbReference>
<gene>
    <name evidence="5" type="ORF">ACFOHH_11035</name>
</gene>
<dbReference type="EMBL" id="JBHRSP010000017">
    <property type="protein sequence ID" value="MFC3073642.1"/>
    <property type="molecule type" value="Genomic_DNA"/>
</dbReference>
<dbReference type="PANTHER" id="PTHR30154:SF53">
    <property type="entry name" value="HTH-TYPE TRANSCRIPTIONAL REGULATOR LRPC"/>
    <property type="match status" value="1"/>
</dbReference>
<feature type="domain" description="HTH asnC-type" evidence="4">
    <location>
        <begin position="4"/>
        <end position="65"/>
    </location>
</feature>
<reference evidence="6" key="1">
    <citation type="journal article" date="2019" name="Int. J. Syst. Evol. Microbiol.">
        <title>The Global Catalogue of Microorganisms (GCM) 10K type strain sequencing project: providing services to taxonomists for standard genome sequencing and annotation.</title>
        <authorList>
            <consortium name="The Broad Institute Genomics Platform"/>
            <consortium name="The Broad Institute Genome Sequencing Center for Infectious Disease"/>
            <person name="Wu L."/>
            <person name="Ma J."/>
        </authorList>
    </citation>
    <scope>NUCLEOTIDE SEQUENCE [LARGE SCALE GENOMIC DNA]</scope>
    <source>
        <strain evidence="6">KCTC 52677</strain>
    </source>
</reference>
<keyword evidence="6" id="KW-1185">Reference proteome</keyword>
<dbReference type="InterPro" id="IPR011008">
    <property type="entry name" value="Dimeric_a/b-barrel"/>
</dbReference>
<dbReference type="InterPro" id="IPR019888">
    <property type="entry name" value="Tscrpt_reg_AsnC-like"/>
</dbReference>
<dbReference type="InterPro" id="IPR036388">
    <property type="entry name" value="WH-like_DNA-bd_sf"/>
</dbReference>
<protein>
    <submittedName>
        <fullName evidence="5">Lrp/AsnC family transcriptional regulator</fullName>
    </submittedName>
</protein>
<comment type="caution">
    <text evidence="5">The sequence shown here is derived from an EMBL/GenBank/DDBJ whole genome shotgun (WGS) entry which is preliminary data.</text>
</comment>
<evidence type="ECO:0000256" key="1">
    <source>
        <dbReference type="ARBA" id="ARBA00023015"/>
    </source>
</evidence>
<dbReference type="PANTHER" id="PTHR30154">
    <property type="entry name" value="LEUCINE-RESPONSIVE REGULATORY PROTEIN"/>
    <property type="match status" value="1"/>
</dbReference>
<name>A0ABV7DH58_9HYPH</name>
<dbReference type="Gene3D" id="3.30.70.920">
    <property type="match status" value="1"/>
</dbReference>
<proteinExistence type="predicted"/>
<dbReference type="PRINTS" id="PR00033">
    <property type="entry name" value="HTHASNC"/>
</dbReference>
<keyword evidence="1" id="KW-0805">Transcription regulation</keyword>
<evidence type="ECO:0000259" key="4">
    <source>
        <dbReference type="PROSITE" id="PS50956"/>
    </source>
</evidence>
<dbReference type="SUPFAM" id="SSF54909">
    <property type="entry name" value="Dimeric alpha+beta barrel"/>
    <property type="match status" value="1"/>
</dbReference>
<dbReference type="Pfam" id="PF01037">
    <property type="entry name" value="AsnC_trans_reg"/>
    <property type="match status" value="1"/>
</dbReference>
<organism evidence="5 6">
    <name type="scientific">Shinella pollutisoli</name>
    <dbReference type="NCBI Taxonomy" id="2250594"/>
    <lineage>
        <taxon>Bacteria</taxon>
        <taxon>Pseudomonadati</taxon>
        <taxon>Pseudomonadota</taxon>
        <taxon>Alphaproteobacteria</taxon>
        <taxon>Hyphomicrobiales</taxon>
        <taxon>Rhizobiaceae</taxon>
        <taxon>Shinella</taxon>
    </lineage>
</organism>
<dbReference type="PROSITE" id="PS50956">
    <property type="entry name" value="HTH_ASNC_2"/>
    <property type="match status" value="1"/>
</dbReference>
<dbReference type="SMART" id="SM00344">
    <property type="entry name" value="HTH_ASNC"/>
    <property type="match status" value="1"/>
</dbReference>
<keyword evidence="2" id="KW-0238">DNA-binding</keyword>
<accession>A0ABV7DH58</accession>
<evidence type="ECO:0000313" key="5">
    <source>
        <dbReference type="EMBL" id="MFC3073642.1"/>
    </source>
</evidence>